<sequence>MTNHIVLFEPQIPPNTGNIARTCAGTNSSLHLIEPLGFQLGDKHLRRAGLDYWDDLNVYIHESLDAFLSTIDLSDLFLITKFAEKIYTDQDFSDIDKDYYLMFGKETTGLPEEFMKTYADRCLRLPMNDEHIRSLNLSNSAAIVIYELLRQQNFAQLELMHHYEKDKLK</sequence>
<feature type="binding site" evidence="6 7">
    <location>
        <position position="125"/>
    </location>
    <ligand>
        <name>S-adenosyl-L-methionine</name>
        <dbReference type="ChEBI" id="CHEBI:59789"/>
    </ligand>
</feature>
<comment type="subcellular location">
    <subcellularLocation>
        <location evidence="6">Cytoplasm</location>
    </subcellularLocation>
</comment>
<keyword evidence="3 6" id="KW-0808">Transferase</keyword>
<comment type="caution">
    <text evidence="9">The sequence shown here is derived from an EMBL/GenBank/DDBJ whole genome shotgun (WGS) entry which is preliminary data.</text>
</comment>
<dbReference type="PANTHER" id="PTHR42971">
    <property type="entry name" value="TRNA (CYTIDINE(34)-2'-O)-METHYLTRANSFERASE"/>
    <property type="match status" value="1"/>
</dbReference>
<dbReference type="FunFam" id="3.40.1280.10:FF:000002">
    <property type="entry name" value="Peptidylprolyl isomerase"/>
    <property type="match status" value="1"/>
</dbReference>
<dbReference type="InterPro" id="IPR001537">
    <property type="entry name" value="SpoU_MeTrfase"/>
</dbReference>
<evidence type="ECO:0000313" key="10">
    <source>
        <dbReference type="Proteomes" id="UP001171751"/>
    </source>
</evidence>
<keyword evidence="4 6" id="KW-0949">S-adenosyl-L-methionine</keyword>
<name>A0AA43RNC9_9LACT</name>
<proteinExistence type="inferred from homology"/>
<reference evidence="9" key="1">
    <citation type="submission" date="2023-07" db="EMBL/GenBank/DDBJ databases">
        <title>Between Cages and Wild: Unraveling the Impact of Captivity on Animal Microbiomes and Antimicrobial Resistance.</title>
        <authorList>
            <person name="Schmartz G.P."/>
            <person name="Rehner J."/>
            <person name="Schuff M.J."/>
            <person name="Becker S.L."/>
            <person name="Kravczyk M."/>
            <person name="Gurevich A."/>
            <person name="Francke R."/>
            <person name="Mueller R."/>
            <person name="Keller V."/>
            <person name="Keller A."/>
        </authorList>
    </citation>
    <scope>NUCLEOTIDE SEQUENCE</scope>
    <source>
        <strain evidence="9">S39M_St_73</strain>
    </source>
</reference>
<dbReference type="InterPro" id="IPR029026">
    <property type="entry name" value="tRNA_m1G_MTases_N"/>
</dbReference>
<dbReference type="HAMAP" id="MF_01885">
    <property type="entry name" value="tRNA_methyltr_TrmL"/>
    <property type="match status" value="1"/>
</dbReference>
<evidence type="ECO:0000256" key="3">
    <source>
        <dbReference type="ARBA" id="ARBA00022679"/>
    </source>
</evidence>
<keyword evidence="1 6" id="KW-0963">Cytoplasm</keyword>
<dbReference type="GO" id="GO:0003723">
    <property type="term" value="F:RNA binding"/>
    <property type="evidence" value="ECO:0007669"/>
    <property type="project" value="InterPro"/>
</dbReference>
<dbReference type="GO" id="GO:0008757">
    <property type="term" value="F:S-adenosylmethionine-dependent methyltransferase activity"/>
    <property type="evidence" value="ECO:0007669"/>
    <property type="project" value="UniProtKB-UniRule"/>
</dbReference>
<evidence type="ECO:0000256" key="7">
    <source>
        <dbReference type="PIRSR" id="PIRSR029256-1"/>
    </source>
</evidence>
<evidence type="ECO:0000256" key="5">
    <source>
        <dbReference type="ARBA" id="ARBA00022694"/>
    </source>
</evidence>
<dbReference type="CDD" id="cd18094">
    <property type="entry name" value="SpoU-like_TrmL"/>
    <property type="match status" value="1"/>
</dbReference>
<comment type="similarity">
    <text evidence="6">Belongs to the class IV-like SAM-binding methyltransferase superfamily. RNA methyltransferase TrmH family. TrmL subfamily.</text>
</comment>
<evidence type="ECO:0000313" key="9">
    <source>
        <dbReference type="EMBL" id="MDO5456715.1"/>
    </source>
</evidence>
<dbReference type="NCBIfam" id="TIGR00185">
    <property type="entry name" value="tRNA_yibK_trmL"/>
    <property type="match status" value="1"/>
</dbReference>
<evidence type="ECO:0000256" key="6">
    <source>
        <dbReference type="HAMAP-Rule" id="MF_01885"/>
    </source>
</evidence>
<feature type="binding site" evidence="6 7">
    <location>
        <position position="79"/>
    </location>
    <ligand>
        <name>S-adenosyl-L-methionine</name>
        <dbReference type="ChEBI" id="CHEBI:59789"/>
    </ligand>
</feature>
<dbReference type="Gene3D" id="3.40.1280.10">
    <property type="match status" value="1"/>
</dbReference>
<dbReference type="EMBL" id="JAUNQW010000001">
    <property type="protein sequence ID" value="MDO5456715.1"/>
    <property type="molecule type" value="Genomic_DNA"/>
</dbReference>
<comment type="catalytic activity">
    <reaction evidence="6">
        <text>5-carboxymethylaminomethyluridine(34) in tRNA(Leu) + S-adenosyl-L-methionine = 5-carboxymethylaminomethyl-2'-O-methyluridine(34) in tRNA(Leu) + S-adenosyl-L-homocysteine + H(+)</text>
        <dbReference type="Rhea" id="RHEA:43088"/>
        <dbReference type="Rhea" id="RHEA-COMP:10333"/>
        <dbReference type="Rhea" id="RHEA-COMP:10334"/>
        <dbReference type="ChEBI" id="CHEBI:15378"/>
        <dbReference type="ChEBI" id="CHEBI:57856"/>
        <dbReference type="ChEBI" id="CHEBI:59789"/>
        <dbReference type="ChEBI" id="CHEBI:74508"/>
        <dbReference type="ChEBI" id="CHEBI:74511"/>
        <dbReference type="EC" id="2.1.1.207"/>
    </reaction>
</comment>
<feature type="binding site" evidence="6 7">
    <location>
        <position position="134"/>
    </location>
    <ligand>
        <name>S-adenosyl-L-methionine</name>
        <dbReference type="ChEBI" id="CHEBI:59789"/>
    </ligand>
</feature>
<dbReference type="GO" id="GO:0002130">
    <property type="term" value="P:wobble position ribose methylation"/>
    <property type="evidence" value="ECO:0007669"/>
    <property type="project" value="TreeGrafter"/>
</dbReference>
<dbReference type="GO" id="GO:0008175">
    <property type="term" value="F:tRNA methyltransferase activity"/>
    <property type="evidence" value="ECO:0007669"/>
    <property type="project" value="UniProtKB-UniRule"/>
</dbReference>
<keyword evidence="5 6" id="KW-0819">tRNA processing</keyword>
<dbReference type="InterPro" id="IPR016914">
    <property type="entry name" value="TrmL"/>
</dbReference>
<evidence type="ECO:0000256" key="2">
    <source>
        <dbReference type="ARBA" id="ARBA00022603"/>
    </source>
</evidence>
<dbReference type="PANTHER" id="PTHR42971:SF1">
    <property type="entry name" value="TRNA (CYTIDINE(34)-2'-O)-METHYLTRANSFERASE"/>
    <property type="match status" value="1"/>
</dbReference>
<comment type="catalytic activity">
    <reaction evidence="6">
        <text>cytidine(34) in tRNA + S-adenosyl-L-methionine = 2'-O-methylcytidine(34) in tRNA + S-adenosyl-L-homocysteine + H(+)</text>
        <dbReference type="Rhea" id="RHEA:43084"/>
        <dbReference type="Rhea" id="RHEA-COMP:10331"/>
        <dbReference type="Rhea" id="RHEA-COMP:10332"/>
        <dbReference type="ChEBI" id="CHEBI:15378"/>
        <dbReference type="ChEBI" id="CHEBI:57856"/>
        <dbReference type="ChEBI" id="CHEBI:59789"/>
        <dbReference type="ChEBI" id="CHEBI:74495"/>
        <dbReference type="ChEBI" id="CHEBI:82748"/>
        <dbReference type="EC" id="2.1.1.207"/>
    </reaction>
</comment>
<evidence type="ECO:0000256" key="4">
    <source>
        <dbReference type="ARBA" id="ARBA00022691"/>
    </source>
</evidence>
<dbReference type="PIRSF" id="PIRSF029256">
    <property type="entry name" value="SpoU_TrmH_prd"/>
    <property type="match status" value="1"/>
</dbReference>
<organism evidence="9 10">
    <name type="scientific">Atopococcus tabaci</name>
    <dbReference type="NCBI Taxonomy" id="269774"/>
    <lineage>
        <taxon>Bacteria</taxon>
        <taxon>Bacillati</taxon>
        <taxon>Bacillota</taxon>
        <taxon>Bacilli</taxon>
        <taxon>Lactobacillales</taxon>
        <taxon>Carnobacteriaceae</taxon>
        <taxon>Atopococcus</taxon>
    </lineage>
</organism>
<accession>A0AA43RNC9</accession>
<dbReference type="InterPro" id="IPR029028">
    <property type="entry name" value="Alpha/beta_knot_MTases"/>
</dbReference>
<protein>
    <recommendedName>
        <fullName evidence="6">Putative tRNA (cytidine(34)-2'-O)-methyltransferase</fullName>
        <ecNumber evidence="6">2.1.1.207</ecNumber>
    </recommendedName>
    <alternativeName>
        <fullName evidence="6">tRNA (cytidine/uridine-2'-O-)-methyltransferase</fullName>
    </alternativeName>
</protein>
<dbReference type="AlphaFoldDB" id="A0AA43RNC9"/>
<evidence type="ECO:0000259" key="8">
    <source>
        <dbReference type="Pfam" id="PF00588"/>
    </source>
</evidence>
<dbReference type="Pfam" id="PF00588">
    <property type="entry name" value="SpoU_methylase"/>
    <property type="match status" value="1"/>
</dbReference>
<dbReference type="EC" id="2.1.1.207" evidence="6"/>
<keyword evidence="2 6" id="KW-0489">Methyltransferase</keyword>
<dbReference type="SUPFAM" id="SSF75217">
    <property type="entry name" value="alpha/beta knot"/>
    <property type="match status" value="1"/>
</dbReference>
<dbReference type="GO" id="GO:0005737">
    <property type="term" value="C:cytoplasm"/>
    <property type="evidence" value="ECO:0007669"/>
    <property type="project" value="UniProtKB-SubCell"/>
</dbReference>
<dbReference type="Proteomes" id="UP001171751">
    <property type="component" value="Unassembled WGS sequence"/>
</dbReference>
<feature type="domain" description="tRNA/rRNA methyltransferase SpoU type" evidence="8">
    <location>
        <begin position="4"/>
        <end position="146"/>
    </location>
</feature>
<evidence type="ECO:0000256" key="1">
    <source>
        <dbReference type="ARBA" id="ARBA00022490"/>
    </source>
</evidence>
<keyword evidence="10" id="KW-1185">Reference proteome</keyword>
<comment type="function">
    <text evidence="6">Could methylate the ribose at the nucleotide 34 wobble position in tRNA.</text>
</comment>
<gene>
    <name evidence="9" type="primary">trmL</name>
    <name evidence="9" type="ORF">Q4F26_00075</name>
</gene>
<dbReference type="GO" id="GO:0042802">
    <property type="term" value="F:identical protein binding"/>
    <property type="evidence" value="ECO:0007669"/>
    <property type="project" value="UniProtKB-ARBA"/>
</dbReference>
<feature type="binding site" evidence="6 7">
    <location>
        <position position="104"/>
    </location>
    <ligand>
        <name>S-adenosyl-L-methionine</name>
        <dbReference type="ChEBI" id="CHEBI:59789"/>
    </ligand>
</feature>